<keyword evidence="3" id="KW-1185">Reference proteome</keyword>
<reference evidence="2" key="1">
    <citation type="submission" date="2020-05" db="EMBL/GenBank/DDBJ databases">
        <title>Phylogenomic resolution of chytrid fungi.</title>
        <authorList>
            <person name="Stajich J.E."/>
            <person name="Amses K."/>
            <person name="Simmons R."/>
            <person name="Seto K."/>
            <person name="Myers J."/>
            <person name="Bonds A."/>
            <person name="Quandt C.A."/>
            <person name="Barry K."/>
            <person name="Liu P."/>
            <person name="Grigoriev I."/>
            <person name="Longcore J.E."/>
            <person name="James T.Y."/>
        </authorList>
    </citation>
    <scope>NUCLEOTIDE SEQUENCE</scope>
    <source>
        <strain evidence="2">JEL0318</strain>
    </source>
</reference>
<gene>
    <name evidence="2" type="ORF">HK097_001255</name>
</gene>
<evidence type="ECO:0000313" key="2">
    <source>
        <dbReference type="EMBL" id="KAJ3045298.1"/>
    </source>
</evidence>
<keyword evidence="1" id="KW-0732">Signal</keyword>
<comment type="caution">
    <text evidence="2">The sequence shown here is derived from an EMBL/GenBank/DDBJ whole genome shotgun (WGS) entry which is preliminary data.</text>
</comment>
<accession>A0AAD5WYF7</accession>
<evidence type="ECO:0000256" key="1">
    <source>
        <dbReference type="SAM" id="SignalP"/>
    </source>
</evidence>
<dbReference type="Proteomes" id="UP001212841">
    <property type="component" value="Unassembled WGS sequence"/>
</dbReference>
<organism evidence="2 3">
    <name type="scientific">Rhizophlyctis rosea</name>
    <dbReference type="NCBI Taxonomy" id="64517"/>
    <lineage>
        <taxon>Eukaryota</taxon>
        <taxon>Fungi</taxon>
        <taxon>Fungi incertae sedis</taxon>
        <taxon>Chytridiomycota</taxon>
        <taxon>Chytridiomycota incertae sedis</taxon>
        <taxon>Chytridiomycetes</taxon>
        <taxon>Rhizophlyctidales</taxon>
        <taxon>Rhizophlyctidaceae</taxon>
        <taxon>Rhizophlyctis</taxon>
    </lineage>
</organism>
<evidence type="ECO:0000313" key="3">
    <source>
        <dbReference type="Proteomes" id="UP001212841"/>
    </source>
</evidence>
<feature type="signal peptide" evidence="1">
    <location>
        <begin position="1"/>
        <end position="18"/>
    </location>
</feature>
<sequence>MKTIAVLLATLTPALVAAYGESCSYYSGSKFGTIKGICGSPGECEYDALGYPVNDRCPGVFPHSQMIVYLTGKQA</sequence>
<dbReference type="AlphaFoldDB" id="A0AAD5WYF7"/>
<dbReference type="EMBL" id="JADGJD010001242">
    <property type="protein sequence ID" value="KAJ3045298.1"/>
    <property type="molecule type" value="Genomic_DNA"/>
</dbReference>
<feature type="chain" id="PRO_5041924892" evidence="1">
    <location>
        <begin position="19"/>
        <end position="75"/>
    </location>
</feature>
<protein>
    <submittedName>
        <fullName evidence="2">Uncharacterized protein</fullName>
    </submittedName>
</protein>
<proteinExistence type="predicted"/>
<name>A0AAD5WYF7_9FUNG</name>